<accession>A0ABY3C9G8</accession>
<evidence type="ECO:0000313" key="2">
    <source>
        <dbReference type="EMBL" id="TRW93308.1"/>
    </source>
</evidence>
<proteinExistence type="predicted"/>
<dbReference type="EMBL" id="RYFG02000101">
    <property type="protein sequence ID" value="TRW93308.1"/>
    <property type="molecule type" value="Genomic_DNA"/>
</dbReference>
<reference evidence="2 3" key="1">
    <citation type="journal article" date="2019" name="Antonie Van Leeuwenhoek">
        <title>Description of 'Ca. Methylobacter oryzae' KRF1, a novel species from the environmentally important Methylobacter clade 2.</title>
        <authorList>
            <person name="Khatri K."/>
            <person name="Mohite J.A."/>
            <person name="Pandit P.S."/>
            <person name="Bahulikar R."/>
            <person name="Rahalkar M.C."/>
        </authorList>
    </citation>
    <scope>NUCLEOTIDE SEQUENCE [LARGE SCALE GENOMIC DNA]</scope>
    <source>
        <strain evidence="2 3">KRF1</strain>
    </source>
</reference>
<organism evidence="2 3">
    <name type="scientific">Candidatus Methylobacter oryzae</name>
    <dbReference type="NCBI Taxonomy" id="2497749"/>
    <lineage>
        <taxon>Bacteria</taxon>
        <taxon>Pseudomonadati</taxon>
        <taxon>Pseudomonadota</taxon>
        <taxon>Gammaproteobacteria</taxon>
        <taxon>Methylococcales</taxon>
        <taxon>Methylococcaceae</taxon>
        <taxon>Methylobacter</taxon>
    </lineage>
</organism>
<protein>
    <recommendedName>
        <fullName evidence="4">Secreted protein</fullName>
    </recommendedName>
</protein>
<evidence type="ECO:0008006" key="4">
    <source>
        <dbReference type="Google" id="ProtNLM"/>
    </source>
</evidence>
<dbReference type="RefSeq" id="WP_127028766.1">
    <property type="nucleotide sequence ID" value="NZ_RYFG02000101.1"/>
</dbReference>
<feature type="signal peptide" evidence="1">
    <location>
        <begin position="1"/>
        <end position="22"/>
    </location>
</feature>
<dbReference type="Proteomes" id="UP000733744">
    <property type="component" value="Unassembled WGS sequence"/>
</dbReference>
<keyword evidence="1" id="KW-0732">Signal</keyword>
<comment type="caution">
    <text evidence="2">The sequence shown here is derived from an EMBL/GenBank/DDBJ whole genome shotgun (WGS) entry which is preliminary data.</text>
</comment>
<evidence type="ECO:0000256" key="1">
    <source>
        <dbReference type="SAM" id="SignalP"/>
    </source>
</evidence>
<name>A0ABY3C9G8_9GAMM</name>
<evidence type="ECO:0000313" key="3">
    <source>
        <dbReference type="Proteomes" id="UP000733744"/>
    </source>
</evidence>
<feature type="chain" id="PRO_5046918269" description="Secreted protein" evidence="1">
    <location>
        <begin position="23"/>
        <end position="248"/>
    </location>
</feature>
<sequence length="248" mass="26923">MKPLILFTALFIMAANIDSALADTRHYEVSVTFLDDTVFTGSFDYDAATQKVSNLHGILDDVLMGNKEILNYQLGYESDGKGGINARVYALNTTAIGTNPPVNNNVAVIINFNAADPTLGATDQAQLAYMDCSAGGLMGQTCMYHLSWHKPVFPMEGGHGILSETITATAQVSRNDCFFNWAENNYSQLFSPKGSASQTLSPYIYRYYPATNSYLGISSNDSHVYYVGPNGRLLDVGPLSTWFASAGC</sequence>
<gene>
    <name evidence="2" type="ORF">EKO24_012715</name>
</gene>
<keyword evidence="3" id="KW-1185">Reference proteome</keyword>